<evidence type="ECO:0000313" key="3">
    <source>
        <dbReference type="EMBL" id="HJD52752.1"/>
    </source>
</evidence>
<dbReference type="SUPFAM" id="SSF51735">
    <property type="entry name" value="NAD(P)-binding Rossmann-fold domains"/>
    <property type="match status" value="1"/>
</dbReference>
<evidence type="ECO:0000256" key="1">
    <source>
        <dbReference type="ARBA" id="ARBA00006484"/>
    </source>
</evidence>
<dbReference type="AlphaFoldDB" id="A0A9D2UHX5"/>
<keyword evidence="2" id="KW-0560">Oxidoreductase</keyword>
<name>A0A9D2UHX5_9BACT</name>
<evidence type="ECO:0000313" key="4">
    <source>
        <dbReference type="Proteomes" id="UP000787625"/>
    </source>
</evidence>
<sequence>MKRIVIMGATSGIGLETAKLFIADGWTVGVAGRRTAELAKLATLAPGRVFTAGIDINSDDAPALLDRLADECGGMDVYLHCSGIGYNNPTLSAGEELLTVETNVKGFTRMVDAAFNRFVAKGGGQLAAITSVAATRGLGAAPAYSAGKRYQANYLSALRQQAAMRHAAITVTDLRPGFVKTALLAGKGYPMQLDVKDVARAIFSAIVRRRRVAVIDWRYALMVAIWRLIPRCIWERWPVNVK</sequence>
<comment type="caution">
    <text evidence="3">The sequence shown here is derived from an EMBL/GenBank/DDBJ whole genome shotgun (WGS) entry which is preliminary data.</text>
</comment>
<reference evidence="3" key="2">
    <citation type="submission" date="2021-04" db="EMBL/GenBank/DDBJ databases">
        <authorList>
            <person name="Gilroy R."/>
        </authorList>
    </citation>
    <scope>NUCLEOTIDE SEQUENCE</scope>
    <source>
        <strain evidence="3">MalCec1-1739</strain>
    </source>
</reference>
<organism evidence="3 4">
    <name type="scientific">Candidatus Avibacteroides avistercoris</name>
    <dbReference type="NCBI Taxonomy" id="2840690"/>
    <lineage>
        <taxon>Bacteria</taxon>
        <taxon>Pseudomonadati</taxon>
        <taxon>Bacteroidota</taxon>
        <taxon>Bacteroidia</taxon>
        <taxon>Bacteroidales</taxon>
        <taxon>Bacteroidaceae</taxon>
        <taxon>Bacteroidaceae incertae sedis</taxon>
        <taxon>Candidatus Avibacteroides</taxon>
    </lineage>
</organism>
<dbReference type="PRINTS" id="PR00081">
    <property type="entry name" value="GDHRDH"/>
</dbReference>
<gene>
    <name evidence="3" type="ORF">IAA93_03365</name>
</gene>
<dbReference type="PANTHER" id="PTHR44196">
    <property type="entry name" value="DEHYDROGENASE/REDUCTASE SDR FAMILY MEMBER 7B"/>
    <property type="match status" value="1"/>
</dbReference>
<dbReference type="Proteomes" id="UP000787625">
    <property type="component" value="Unassembled WGS sequence"/>
</dbReference>
<dbReference type="PANTHER" id="PTHR44196:SF3">
    <property type="entry name" value="SHORT CHAIN DEHYDROGENASE FAMILY PROTEIN"/>
    <property type="match status" value="1"/>
</dbReference>
<dbReference type="GO" id="GO:0016491">
    <property type="term" value="F:oxidoreductase activity"/>
    <property type="evidence" value="ECO:0007669"/>
    <property type="project" value="UniProtKB-KW"/>
</dbReference>
<proteinExistence type="inferred from homology"/>
<dbReference type="InterPro" id="IPR002347">
    <property type="entry name" value="SDR_fam"/>
</dbReference>
<accession>A0A9D2UHX5</accession>
<protein>
    <submittedName>
        <fullName evidence="3">SDR family NAD(P)-dependent oxidoreductase</fullName>
    </submittedName>
</protein>
<dbReference type="InterPro" id="IPR036291">
    <property type="entry name" value="NAD(P)-bd_dom_sf"/>
</dbReference>
<dbReference type="EMBL" id="DWUP01000068">
    <property type="protein sequence ID" value="HJD52752.1"/>
    <property type="molecule type" value="Genomic_DNA"/>
</dbReference>
<evidence type="ECO:0000256" key="2">
    <source>
        <dbReference type="ARBA" id="ARBA00023002"/>
    </source>
</evidence>
<dbReference type="Pfam" id="PF00106">
    <property type="entry name" value="adh_short"/>
    <property type="match status" value="1"/>
</dbReference>
<dbReference type="GO" id="GO:0016020">
    <property type="term" value="C:membrane"/>
    <property type="evidence" value="ECO:0007669"/>
    <property type="project" value="TreeGrafter"/>
</dbReference>
<dbReference type="Gene3D" id="3.40.50.720">
    <property type="entry name" value="NAD(P)-binding Rossmann-like Domain"/>
    <property type="match status" value="1"/>
</dbReference>
<comment type="similarity">
    <text evidence="1">Belongs to the short-chain dehydrogenases/reductases (SDR) family.</text>
</comment>
<reference evidence="3" key="1">
    <citation type="journal article" date="2021" name="PeerJ">
        <title>Extensive microbial diversity within the chicken gut microbiome revealed by metagenomics and culture.</title>
        <authorList>
            <person name="Gilroy R."/>
            <person name="Ravi A."/>
            <person name="Getino M."/>
            <person name="Pursley I."/>
            <person name="Horton D.L."/>
            <person name="Alikhan N.F."/>
            <person name="Baker D."/>
            <person name="Gharbi K."/>
            <person name="Hall N."/>
            <person name="Watson M."/>
            <person name="Adriaenssens E.M."/>
            <person name="Foster-Nyarko E."/>
            <person name="Jarju S."/>
            <person name="Secka A."/>
            <person name="Antonio M."/>
            <person name="Oren A."/>
            <person name="Chaudhuri R.R."/>
            <person name="La Ragione R."/>
            <person name="Hildebrand F."/>
            <person name="Pallen M.J."/>
        </authorList>
    </citation>
    <scope>NUCLEOTIDE SEQUENCE</scope>
    <source>
        <strain evidence="3">MalCec1-1739</strain>
    </source>
</reference>